<dbReference type="InterPro" id="IPR058752">
    <property type="entry name" value="RDRP_C_head"/>
</dbReference>
<reference evidence="11" key="2">
    <citation type="journal article" date="2023" name="IMA Fungus">
        <title>Comparative genomic study of the Penicillium genus elucidates a diverse pangenome and 15 lateral gene transfer events.</title>
        <authorList>
            <person name="Petersen C."/>
            <person name="Sorensen T."/>
            <person name="Nielsen M.R."/>
            <person name="Sondergaard T.E."/>
            <person name="Sorensen J.L."/>
            <person name="Fitzpatrick D.A."/>
            <person name="Frisvad J.C."/>
            <person name="Nielsen K.L."/>
        </authorList>
    </citation>
    <scope>NUCLEOTIDE SEQUENCE</scope>
    <source>
        <strain evidence="11">IBT 35673</strain>
    </source>
</reference>
<dbReference type="InterPro" id="IPR007855">
    <property type="entry name" value="RDRP"/>
</dbReference>
<keyword evidence="4 8" id="KW-0548">Nucleotidyltransferase</keyword>
<evidence type="ECO:0000256" key="4">
    <source>
        <dbReference type="ARBA" id="ARBA00022695"/>
    </source>
</evidence>
<dbReference type="GO" id="GO:0003723">
    <property type="term" value="F:RNA binding"/>
    <property type="evidence" value="ECO:0007669"/>
    <property type="project" value="UniProtKB-KW"/>
</dbReference>
<dbReference type="PANTHER" id="PTHR23079:SF55">
    <property type="entry name" value="RNA-DIRECTED RNA POLYMERASE"/>
    <property type="match status" value="1"/>
</dbReference>
<evidence type="ECO:0000256" key="8">
    <source>
        <dbReference type="RuleBase" id="RU363098"/>
    </source>
</evidence>
<dbReference type="GO" id="GO:0003968">
    <property type="term" value="F:RNA-directed RNA polymerase activity"/>
    <property type="evidence" value="ECO:0007669"/>
    <property type="project" value="UniProtKB-KW"/>
</dbReference>
<evidence type="ECO:0000256" key="7">
    <source>
        <dbReference type="ARBA" id="ARBA00048744"/>
    </source>
</evidence>
<evidence type="ECO:0000256" key="1">
    <source>
        <dbReference type="ARBA" id="ARBA00005762"/>
    </source>
</evidence>
<comment type="caution">
    <text evidence="11">The sequence shown here is derived from an EMBL/GenBank/DDBJ whole genome shotgun (WGS) entry which is preliminary data.</text>
</comment>
<comment type="similarity">
    <text evidence="1 8">Belongs to the RdRP family.</text>
</comment>
<dbReference type="EMBL" id="JAPZBQ010000004">
    <property type="protein sequence ID" value="KAJ5334857.1"/>
    <property type="molecule type" value="Genomic_DNA"/>
</dbReference>
<accession>A0A9W9UEL7</accession>
<dbReference type="GO" id="GO:0031380">
    <property type="term" value="C:nuclear RNA-directed RNA polymerase complex"/>
    <property type="evidence" value="ECO:0007669"/>
    <property type="project" value="TreeGrafter"/>
</dbReference>
<comment type="catalytic activity">
    <reaction evidence="7 8">
        <text>RNA(n) + a ribonucleoside 5'-triphosphate = RNA(n+1) + diphosphate</text>
        <dbReference type="Rhea" id="RHEA:21248"/>
        <dbReference type="Rhea" id="RHEA-COMP:14527"/>
        <dbReference type="Rhea" id="RHEA-COMP:17342"/>
        <dbReference type="ChEBI" id="CHEBI:33019"/>
        <dbReference type="ChEBI" id="CHEBI:61557"/>
        <dbReference type="ChEBI" id="CHEBI:140395"/>
        <dbReference type="EC" id="2.7.7.48"/>
    </reaction>
</comment>
<name>A0A9W9UEL7_PENBR</name>
<evidence type="ECO:0000256" key="5">
    <source>
        <dbReference type="ARBA" id="ARBA00022884"/>
    </source>
</evidence>
<evidence type="ECO:0000256" key="2">
    <source>
        <dbReference type="ARBA" id="ARBA00022484"/>
    </source>
</evidence>
<keyword evidence="6" id="KW-0943">RNA-mediated gene silencing</keyword>
<reference evidence="11" key="1">
    <citation type="submission" date="2022-12" db="EMBL/GenBank/DDBJ databases">
        <authorList>
            <person name="Petersen C."/>
        </authorList>
    </citation>
    <scope>NUCLEOTIDE SEQUENCE</scope>
    <source>
        <strain evidence="11">IBT 35673</strain>
    </source>
</reference>
<protein>
    <recommendedName>
        <fullName evidence="8">RNA-dependent RNA polymerase</fullName>
        <ecNumber evidence="8">2.7.7.48</ecNumber>
    </recommendedName>
</protein>
<keyword evidence="3 8" id="KW-0808">Transferase</keyword>
<proteinExistence type="inferred from homology"/>
<sequence length="1335" mass="151880">MGPFKRRGPQKAIAPHLQWQAWKSWDTVAVDLLNVPREVNTHDIYDNMSKEGNISCIDLWDNDQGEPAGRGRVRFRPPPKDIAWIFEPYRIKLRSGGFHLLELSLSQSHTETVPSPVRPKIRLPIETELRTMQVDIGVLLNESTLHFMQNFPAATQPRCVVSLQSKCLFLYFKVGIRGSGPARADLIQHDYRLKITFLQLSEVFKTFDDATQQTSLLIVLDDSVICHRKVKNLHITFNESRAWREEDSWYRQTTVTHNPSSQKNATTNLKRTGQVIDLGRWNVFKITLAPQILQNSNKKVPTHPADPLIQIRDIFRDYNIAIKDGYHFTESPDRPIPVWQWIDVSESGSTKASALLEDLENKTYEHLSFEVRYQLEVCMSQGYLSEYTMNQQFIQKLKSLGDTRARRLLEFVATERKRYLDPMKIFELNFFKGVTNSKIPSYCCHMHTARITPTTIYYNTPSVDISNRVVRQWSSSRKAGRFLRVRFTDEKTEGRINSSMGNANDEIYTRVKRTLANGITIGTRHYEFLAFGNSQFREHGAYFFASDAGISAATIRAWMGQFNHIRNVAKYAARLGQCFSTTRAFTTSSVKTVTVDDIVRNGYTFSDGVGKISPFLAQLLTEEYGIKTSNGKPPSAYQFRLGGSKGMLVTSPDPKHQEVHLRPSQQKFEATFNGLEIIRWSQFSLAVLNRQIIIVLSSLRIPDHIFRQKQEIMLSSFYEAMNSDTKAIALLRKYVDQNQTTLTLAKMVSNGFRRTNEPFMSTMLNLWRAWHLKYLKEKTRIVIDQGANLIGCLDETGTLKGYFRSSIPDASGGTYQQRLDALPEIFVQICRDDQSDEREIIEGICILARNPSLHPGDIRVVRAVNKPELHDLRDVVVLPQTGDQDVSGMCSGGDLDGDDYLVIWDPDLIPDDNEWFRQSMDFKSKKAPDVDHDVTVDEITSFFVTYMKNDCLPTIAHAHMAWADTMRDGVQSEKCLRLAKIHSDAVDYNKTGGVAIMGRDLKVKRWPHFMEKRSKTPSYRSHKILGQLYDAVVPPHFVPNLAMPFDSRILTSPLTGASEVFMDFARDLKVEWDTSMRQVMAQYEINTEFEVWSTFVLRHGGALRDYNLQEDLGRLVGTLRRGFRQSCYDKAGPDNIAAMVLAMYRVTEEQMSAALKAQQEEEVLREDPKNVIVNSTQLPLITFPWVFPEVLGDLAMGRVQVPVLVPGLGTDEQAAFPPSVAPMFDWTHARKVMDGMRDMQDVQDMMNRQAEDIDSGVFCDGNEADGDEDIEDGGVQLTSRAGSRVANEDFAPKPDMGEKVEDSHSIVREQDNEIVEQDGDIKPSALDALINMINS</sequence>
<dbReference type="Proteomes" id="UP001147695">
    <property type="component" value="Unassembled WGS sequence"/>
</dbReference>
<dbReference type="InterPro" id="IPR057596">
    <property type="entry name" value="RDRP_core"/>
</dbReference>
<keyword evidence="2 8" id="KW-0696">RNA-directed RNA polymerase</keyword>
<organism evidence="11 12">
    <name type="scientific">Penicillium brevicompactum</name>
    <dbReference type="NCBI Taxonomy" id="5074"/>
    <lineage>
        <taxon>Eukaryota</taxon>
        <taxon>Fungi</taxon>
        <taxon>Dikarya</taxon>
        <taxon>Ascomycota</taxon>
        <taxon>Pezizomycotina</taxon>
        <taxon>Eurotiomycetes</taxon>
        <taxon>Eurotiomycetidae</taxon>
        <taxon>Eurotiales</taxon>
        <taxon>Aspergillaceae</taxon>
        <taxon>Penicillium</taxon>
    </lineage>
</organism>
<dbReference type="EC" id="2.7.7.48" evidence="8"/>
<feature type="domain" description="RDRP C-terminal head" evidence="10">
    <location>
        <begin position="1058"/>
        <end position="1195"/>
    </location>
</feature>
<evidence type="ECO:0000256" key="6">
    <source>
        <dbReference type="ARBA" id="ARBA00023158"/>
    </source>
</evidence>
<evidence type="ECO:0000259" key="10">
    <source>
        <dbReference type="Pfam" id="PF26253"/>
    </source>
</evidence>
<feature type="domain" description="RDRP core" evidence="9">
    <location>
        <begin position="451"/>
        <end position="1032"/>
    </location>
</feature>
<dbReference type="Pfam" id="PF26253">
    <property type="entry name" value="RdRP_head"/>
    <property type="match status" value="1"/>
</dbReference>
<evidence type="ECO:0000256" key="3">
    <source>
        <dbReference type="ARBA" id="ARBA00022679"/>
    </source>
</evidence>
<evidence type="ECO:0000313" key="11">
    <source>
        <dbReference type="EMBL" id="KAJ5334857.1"/>
    </source>
</evidence>
<evidence type="ECO:0000259" key="9">
    <source>
        <dbReference type="Pfam" id="PF05183"/>
    </source>
</evidence>
<gene>
    <name evidence="11" type="ORF">N7452_007260</name>
</gene>
<evidence type="ECO:0000313" key="12">
    <source>
        <dbReference type="Proteomes" id="UP001147695"/>
    </source>
</evidence>
<dbReference type="Pfam" id="PF05183">
    <property type="entry name" value="RdRP"/>
    <property type="match status" value="1"/>
</dbReference>
<dbReference type="GO" id="GO:0030422">
    <property type="term" value="P:siRNA processing"/>
    <property type="evidence" value="ECO:0007669"/>
    <property type="project" value="TreeGrafter"/>
</dbReference>
<keyword evidence="5 8" id="KW-0694">RNA-binding</keyword>
<dbReference type="PANTHER" id="PTHR23079">
    <property type="entry name" value="RNA-DEPENDENT RNA POLYMERASE"/>
    <property type="match status" value="1"/>
</dbReference>